<feature type="domain" description="Beta-ketoacyl-[acyl-carrier-protein] synthase III C-terminal" evidence="5">
    <location>
        <begin position="335"/>
        <end position="416"/>
    </location>
</feature>
<evidence type="ECO:0000256" key="1">
    <source>
        <dbReference type="ARBA" id="ARBA00005531"/>
    </source>
</evidence>
<dbReference type="Pfam" id="PF08392">
    <property type="entry name" value="FAE1_CUT1_RppA"/>
    <property type="match status" value="1"/>
</dbReference>
<name>A0AAX4NXT7_9CHLO</name>
<keyword evidence="2 3" id="KW-0808">Transferase</keyword>
<dbReference type="GO" id="GO:0016020">
    <property type="term" value="C:membrane"/>
    <property type="evidence" value="ECO:0007669"/>
    <property type="project" value="InterPro"/>
</dbReference>
<comment type="similarity">
    <text evidence="1 3">Belongs to the thiolase-like superfamily. Chalcone/stilbene synthases family.</text>
</comment>
<dbReference type="GO" id="GO:0016747">
    <property type="term" value="F:acyltransferase activity, transferring groups other than amino-acyl groups"/>
    <property type="evidence" value="ECO:0007669"/>
    <property type="project" value="InterPro"/>
</dbReference>
<evidence type="ECO:0000313" key="7">
    <source>
        <dbReference type="Proteomes" id="UP001472866"/>
    </source>
</evidence>
<dbReference type="Gene3D" id="3.40.47.10">
    <property type="match status" value="1"/>
</dbReference>
<dbReference type="SUPFAM" id="SSF53901">
    <property type="entry name" value="Thiolase-like"/>
    <property type="match status" value="1"/>
</dbReference>
<dbReference type="EC" id="2.3.1.-" evidence="3"/>
<evidence type="ECO:0000313" key="6">
    <source>
        <dbReference type="EMBL" id="WZN58653.1"/>
    </source>
</evidence>
<dbReference type="EMBL" id="CP151501">
    <property type="protein sequence ID" value="WZN58653.1"/>
    <property type="molecule type" value="Genomic_DNA"/>
</dbReference>
<dbReference type="Proteomes" id="UP001472866">
    <property type="component" value="Chromosome 01"/>
</dbReference>
<evidence type="ECO:0000259" key="4">
    <source>
        <dbReference type="Pfam" id="PF08392"/>
    </source>
</evidence>
<dbReference type="InterPro" id="IPR013601">
    <property type="entry name" value="FAE1_typ3_polyketide_synth"/>
</dbReference>
<dbReference type="PIRSF" id="PIRSF036417">
    <property type="entry name" value="3-ktacl-CoA_syn"/>
    <property type="match status" value="1"/>
</dbReference>
<organism evidence="6 7">
    <name type="scientific">Chloropicon roscoffensis</name>
    <dbReference type="NCBI Taxonomy" id="1461544"/>
    <lineage>
        <taxon>Eukaryota</taxon>
        <taxon>Viridiplantae</taxon>
        <taxon>Chlorophyta</taxon>
        <taxon>Chloropicophyceae</taxon>
        <taxon>Chloropicales</taxon>
        <taxon>Chloropicaceae</taxon>
        <taxon>Chloropicon</taxon>
    </lineage>
</organism>
<evidence type="ECO:0000256" key="3">
    <source>
        <dbReference type="PIRNR" id="PIRNR036417"/>
    </source>
</evidence>
<comment type="pathway">
    <text evidence="3">Lipid metabolism; fatty acid biosynthesis.</text>
</comment>
<dbReference type="InterPro" id="IPR013747">
    <property type="entry name" value="ACP_syn_III_C"/>
</dbReference>
<dbReference type="Pfam" id="PF08541">
    <property type="entry name" value="ACP_syn_III_C"/>
    <property type="match status" value="1"/>
</dbReference>
<protein>
    <recommendedName>
        <fullName evidence="3">3-ketoacyl-CoA synthase</fullName>
        <ecNumber evidence="3">2.3.1.-</ecNumber>
    </recommendedName>
</protein>
<proteinExistence type="inferred from homology"/>
<dbReference type="GO" id="GO:0006633">
    <property type="term" value="P:fatty acid biosynthetic process"/>
    <property type="evidence" value="ECO:0007669"/>
    <property type="project" value="InterPro"/>
</dbReference>
<dbReference type="InterPro" id="IPR012392">
    <property type="entry name" value="3-ktacl-CoA_syn"/>
</dbReference>
<accession>A0AAX4NXT7</accession>
<evidence type="ECO:0000256" key="2">
    <source>
        <dbReference type="ARBA" id="ARBA00022679"/>
    </source>
</evidence>
<feature type="domain" description="FAE" evidence="4">
    <location>
        <begin position="27"/>
        <end position="317"/>
    </location>
</feature>
<keyword evidence="7" id="KW-1185">Reference proteome</keyword>
<reference evidence="6 7" key="1">
    <citation type="submission" date="2024-03" db="EMBL/GenBank/DDBJ databases">
        <title>Complete genome sequence of the green alga Chloropicon roscoffensis RCC1871.</title>
        <authorList>
            <person name="Lemieux C."/>
            <person name="Pombert J.-F."/>
            <person name="Otis C."/>
            <person name="Turmel M."/>
        </authorList>
    </citation>
    <scope>NUCLEOTIDE SEQUENCE [LARGE SCALE GENOMIC DNA]</scope>
    <source>
        <strain evidence="6 7">RCC1871</strain>
    </source>
</reference>
<evidence type="ECO:0000259" key="5">
    <source>
        <dbReference type="Pfam" id="PF08541"/>
    </source>
</evidence>
<dbReference type="CDD" id="cd00831">
    <property type="entry name" value="CHS_like"/>
    <property type="match status" value="1"/>
</dbReference>
<dbReference type="AlphaFoldDB" id="A0AAX4NXT7"/>
<gene>
    <name evidence="6" type="ORF">HKI87_01g01770</name>
</gene>
<dbReference type="InterPro" id="IPR016039">
    <property type="entry name" value="Thiolase-like"/>
</dbReference>
<keyword evidence="3" id="KW-0012">Acyltransferase</keyword>
<sequence>MATTTSSFQSYLTGKLAGVKRLSYFRTPVYLMGLHLFKPPEDWAVSFAELQEIGKKQFRHKDEKISSFNLKMAENAGVRKEGSYLPPGITRSKHPGEPKDTSIRAAREEAEEVMFTSVRELLEEKGLKARDVDVVVVNCSLFNPTPSLAAMIINHFEMRSDVIVYNLGGMGCSAGVISIGLVNEILQCHKNCRALVVSTENITQNYYNGTNRSMSIPNHLFKVGGAAILLSNKPKDRRKAKYRLMHTVRSHFGAKDDSYQCVFQQEDDEGFRGVRLDKSLMKIAGEALTKNIEKLGTVALPLGEQLKFVWDQLVRKKFGKRKGRPPFVPDFKKAFDHFCIHAGGRGVLDAMIENLSLTEDHLKPSRQTLWEFGNTSSSSIWYELAWMETHGRVKRGDVVWQIAFGSGFKCNSAVWKSMKDNGKVHRCWTEEREKRLLNKSYKGSFVETDGSARYVDHEVETAQELMDSHMGGEGLQSFKKSFRRKLGRRGGEPLLKKDQ</sequence>
<dbReference type="PANTHER" id="PTHR31561">
    <property type="entry name" value="3-KETOACYL-COA SYNTHASE"/>
    <property type="match status" value="1"/>
</dbReference>